<evidence type="ECO:0000313" key="3">
    <source>
        <dbReference type="EMBL" id="CAL5077779.1"/>
    </source>
</evidence>
<feature type="domain" description="F-box" evidence="1">
    <location>
        <begin position="9"/>
        <end position="51"/>
    </location>
</feature>
<organism evidence="3 4">
    <name type="scientific">Urochloa decumbens</name>
    <dbReference type="NCBI Taxonomy" id="240449"/>
    <lineage>
        <taxon>Eukaryota</taxon>
        <taxon>Viridiplantae</taxon>
        <taxon>Streptophyta</taxon>
        <taxon>Embryophyta</taxon>
        <taxon>Tracheophyta</taxon>
        <taxon>Spermatophyta</taxon>
        <taxon>Magnoliopsida</taxon>
        <taxon>Liliopsida</taxon>
        <taxon>Poales</taxon>
        <taxon>Poaceae</taxon>
        <taxon>PACMAD clade</taxon>
        <taxon>Panicoideae</taxon>
        <taxon>Panicodae</taxon>
        <taxon>Paniceae</taxon>
        <taxon>Melinidinae</taxon>
        <taxon>Urochloa</taxon>
    </lineage>
</organism>
<dbReference type="InterPro" id="IPR001810">
    <property type="entry name" value="F-box_dom"/>
</dbReference>
<evidence type="ECO:0000259" key="2">
    <source>
        <dbReference type="Pfam" id="PF23635"/>
    </source>
</evidence>
<evidence type="ECO:0008006" key="5">
    <source>
        <dbReference type="Google" id="ProtNLM"/>
    </source>
</evidence>
<sequence length="396" mass="43813">MAPATELLDELIEEIFFRVHPADATTLVRAALVCKRWCRLIADPGFRRRLHEHHRVPHMLGFSSNIDLTTSTLLAHLLYGPQYDTTARFVRTSSCLKHVAMARSRVVDTHHGRILLLRTVDPGYGYLFVWDPLMKAEHKLPRLPLPSDLTSWNAAVFCAAAGCDHLDCHGKPFAVVFIATGKIAKFDILFYSSDQAAGSWTKETYRPVSQQHENPSLMLELEPSVLVGNVLYFLLRANTGILKYSMGTEEIHTIDLPLSARFLGPRVLLTAAEDGGLGFATVRRSKLYLWSAEGGSEEKYERWVQRRAIDLNKLLPIGALETPPHVVGFAYGVGLIFVKTDSGHFRIDLKSGWVKKVRSISGGSIIFPYMSFHAPALGAVAASTVEGPSMMGASSA</sequence>
<proteinExistence type="predicted"/>
<feature type="domain" description="F-box protein AT5G49610-like beta-propeller" evidence="2">
    <location>
        <begin position="106"/>
        <end position="370"/>
    </location>
</feature>
<reference evidence="3 4" key="2">
    <citation type="submission" date="2024-10" db="EMBL/GenBank/DDBJ databases">
        <authorList>
            <person name="Ryan C."/>
        </authorList>
    </citation>
    <scope>NUCLEOTIDE SEQUENCE [LARGE SCALE GENOMIC DNA]</scope>
</reference>
<dbReference type="Pfam" id="PF23635">
    <property type="entry name" value="Beta-prop_AT5G49610-like"/>
    <property type="match status" value="1"/>
</dbReference>
<dbReference type="InterPro" id="IPR036047">
    <property type="entry name" value="F-box-like_dom_sf"/>
</dbReference>
<dbReference type="PANTHER" id="PTHR32133">
    <property type="entry name" value="OS07G0120400 PROTEIN"/>
    <property type="match status" value="1"/>
</dbReference>
<keyword evidence="4" id="KW-1185">Reference proteome</keyword>
<dbReference type="SUPFAM" id="SSF81383">
    <property type="entry name" value="F-box domain"/>
    <property type="match status" value="1"/>
</dbReference>
<dbReference type="PANTHER" id="PTHR32133:SF386">
    <property type="entry name" value="F-BOX DOMAIN-CONTAINING PROTEIN"/>
    <property type="match status" value="1"/>
</dbReference>
<evidence type="ECO:0000313" key="4">
    <source>
        <dbReference type="Proteomes" id="UP001497457"/>
    </source>
</evidence>
<dbReference type="Pfam" id="PF12937">
    <property type="entry name" value="F-box-like"/>
    <property type="match status" value="1"/>
</dbReference>
<dbReference type="Gene3D" id="1.20.1280.50">
    <property type="match status" value="1"/>
</dbReference>
<reference evidence="4" key="1">
    <citation type="submission" date="2024-06" db="EMBL/GenBank/DDBJ databases">
        <authorList>
            <person name="Ryan C."/>
        </authorList>
    </citation>
    <scope>NUCLEOTIDE SEQUENCE [LARGE SCALE GENOMIC DNA]</scope>
</reference>
<gene>
    <name evidence="3" type="ORF">URODEC1_LOCUS106806</name>
</gene>
<protein>
    <recommendedName>
        <fullName evidence="5">F-box domain-containing protein</fullName>
    </recommendedName>
</protein>
<name>A0ABC9FL72_9POAL</name>
<evidence type="ECO:0000259" key="1">
    <source>
        <dbReference type="Pfam" id="PF12937"/>
    </source>
</evidence>
<dbReference type="EMBL" id="OZ075117">
    <property type="protein sequence ID" value="CAL5077779.1"/>
    <property type="molecule type" value="Genomic_DNA"/>
</dbReference>
<dbReference type="AlphaFoldDB" id="A0ABC9FL72"/>
<dbReference type="InterPro" id="IPR056594">
    <property type="entry name" value="AT5G49610-like_b-prop"/>
</dbReference>
<dbReference type="Proteomes" id="UP001497457">
    <property type="component" value="Chromosome 7b"/>
</dbReference>
<accession>A0ABC9FL72</accession>